<keyword evidence="1" id="KW-1133">Transmembrane helix</keyword>
<keyword evidence="1" id="KW-0472">Membrane</keyword>
<comment type="caution">
    <text evidence="2">The sequence shown here is derived from an EMBL/GenBank/DDBJ whole genome shotgun (WGS) entry which is preliminary data.</text>
</comment>
<organism evidence="2 3">
    <name type="scientific">Rhodopirellula halodulae</name>
    <dbReference type="NCBI Taxonomy" id="2894198"/>
    <lineage>
        <taxon>Bacteria</taxon>
        <taxon>Pseudomonadati</taxon>
        <taxon>Planctomycetota</taxon>
        <taxon>Planctomycetia</taxon>
        <taxon>Pirellulales</taxon>
        <taxon>Pirellulaceae</taxon>
        <taxon>Rhodopirellula</taxon>
    </lineage>
</organism>
<dbReference type="Proteomes" id="UP001430306">
    <property type="component" value="Unassembled WGS sequence"/>
</dbReference>
<proteinExistence type="predicted"/>
<feature type="transmembrane region" description="Helical" evidence="1">
    <location>
        <begin position="170"/>
        <end position="199"/>
    </location>
</feature>
<evidence type="ECO:0000313" key="2">
    <source>
        <dbReference type="EMBL" id="MCC9640707.1"/>
    </source>
</evidence>
<name>A0ABS8NAV6_9BACT</name>
<dbReference type="PIRSF" id="PIRSF018077">
    <property type="entry name" value="UCP018077"/>
    <property type="match status" value="1"/>
</dbReference>
<sequence length="624" mass="70934">MSSPAARLAIRQRLCRRLMGMETEFATFVEPLDGGVQSQVSAREVYVALRDAICRQMPAVEGLDGGDRRFFANGSALNLETHLSFRDEPGGLVEMATPEVLRPSDLVACQRAIDEIMREASDEVHFERGQSVHRLRVLKNSCDAAGHLYGCQENYETDVASGLGLVAYRLAIVCLWAMQVICVLLSIPVVASIVVASMLQRGLSNLRLRRGINEQTNPAVESDEDQPVDSFTDDDEWLDECESDSEESFVALPRWFQWLSITLMRILHLPLVFGLRVVGSHFAFRAQRRYLTGLLVSRIAIMGTGHLDHDGCFFLSGKALGVDRVTDIGGFSGERPIFVYGHWLTKLCGRSWRSIAETRHLLKQRQRLQIGLSDSNLSDLAQWAKIGSVALVLDMIESKETRDLPRLRRPIRALHVFNRDWNLLRRVPTTHGEMTSLELQTKYYRAAEAFVRKQQSTTKRASEWDEAERALQHWAESIRLVRQFRKDGHQTSQGLGRIDWLGKRWMIDQAVGETPGESASWTIRKKIDLRYHELSEEGYFARFMEDHQERELIHRGDVTLRRRNAPADSPAAHRGWMIREFSGEASAEGRPVMRTDWDRALVNQDQAVRTVVFREADKRGPANA</sequence>
<dbReference type="PANTHER" id="PTHR42307">
    <property type="entry name" value="PUP DEAMIDASE/DEPUPYLASE"/>
    <property type="match status" value="1"/>
</dbReference>
<gene>
    <name evidence="2" type="ORF">LOC71_00355</name>
</gene>
<keyword evidence="3" id="KW-1185">Reference proteome</keyword>
<evidence type="ECO:0000256" key="1">
    <source>
        <dbReference type="SAM" id="Phobius"/>
    </source>
</evidence>
<accession>A0ABS8NAV6</accession>
<protein>
    <submittedName>
        <fullName evidence="2">Proteasome accessory factor PafA2 family protein</fullName>
    </submittedName>
</protein>
<dbReference type="EMBL" id="JAJKFW010000003">
    <property type="protein sequence ID" value="MCC9640707.1"/>
    <property type="molecule type" value="Genomic_DNA"/>
</dbReference>
<keyword evidence="1" id="KW-0812">Transmembrane</keyword>
<reference evidence="2" key="1">
    <citation type="submission" date="2021-11" db="EMBL/GenBank/DDBJ databases">
        <title>Genome sequence.</title>
        <authorList>
            <person name="Sun Q."/>
        </authorList>
    </citation>
    <scope>NUCLEOTIDE SEQUENCE</scope>
    <source>
        <strain evidence="2">JC740</strain>
    </source>
</reference>
<dbReference type="InterPro" id="IPR004347">
    <property type="entry name" value="Pup_ligase/deamidase"/>
</dbReference>
<evidence type="ECO:0000313" key="3">
    <source>
        <dbReference type="Proteomes" id="UP001430306"/>
    </source>
</evidence>
<dbReference type="Pfam" id="PF03136">
    <property type="entry name" value="Pup_ligase"/>
    <property type="match status" value="1"/>
</dbReference>
<dbReference type="PANTHER" id="PTHR42307:SF2">
    <property type="entry name" value="PUP DEAMIDASE_DEPUPYLASE"/>
    <property type="match status" value="1"/>
</dbReference>
<keyword evidence="2" id="KW-0647">Proteasome</keyword>
<dbReference type="GO" id="GO:0000502">
    <property type="term" value="C:proteasome complex"/>
    <property type="evidence" value="ECO:0007669"/>
    <property type="project" value="UniProtKB-KW"/>
</dbReference>